<keyword evidence="3" id="KW-1185">Reference proteome</keyword>
<feature type="region of interest" description="Disordered" evidence="1">
    <location>
        <begin position="39"/>
        <end position="106"/>
    </location>
</feature>
<dbReference type="EMBL" id="VJZE01000790">
    <property type="protein sequence ID" value="MPY46786.1"/>
    <property type="molecule type" value="Genomic_DNA"/>
</dbReference>
<protein>
    <recommendedName>
        <fullName evidence="4">Large membrane protein</fullName>
    </recommendedName>
</protein>
<evidence type="ECO:0000313" key="2">
    <source>
        <dbReference type="EMBL" id="MPY46786.1"/>
    </source>
</evidence>
<name>A0A5N8WIT6_9ACTN</name>
<dbReference type="AlphaFoldDB" id="A0A5N8WIT6"/>
<comment type="caution">
    <text evidence="2">The sequence shown here is derived from an EMBL/GenBank/DDBJ whole genome shotgun (WGS) entry which is preliminary data.</text>
</comment>
<feature type="region of interest" description="Disordered" evidence="1">
    <location>
        <begin position="364"/>
        <end position="402"/>
    </location>
</feature>
<proteinExistence type="predicted"/>
<gene>
    <name evidence="2" type="ORF">FNH04_44905</name>
</gene>
<dbReference type="Proteomes" id="UP000326979">
    <property type="component" value="Unassembled WGS sequence"/>
</dbReference>
<evidence type="ECO:0008006" key="4">
    <source>
        <dbReference type="Google" id="ProtNLM"/>
    </source>
</evidence>
<sequence length="497" mass="50045">MSPGSGAESRPHRRRSSLVAAAVAAAVLLVGGGGAYLATSATSGSGGSGSDSGAPADDTPPPLALDGYTEGGTHGIAPGEPNPAGVTYRADGDLPEGPDSAPVYRSAGDVTSADVARLAKALGVEGKPTAEGDLWRVGGATDGSGPRLQVNKGAPGTWTFSRYAPGTDNCRKADVCASVTTPVGDPVSEAVAKRAAAPVLKAVGQDAAKLDATQVAGAVRTVNADPEVGGLPTYGWTTGIQVGADGQVVGGSGNVKAPAKGDTYPVIGAEKALGLMNGTGAGAETGAENGTGDGRKGIGGCASPVPLKDRNEAPCEVSTVAPSPEPVVVEDAVFGLASHFVDGEQTLVPSWLFEVRPEGADGSFTVTHPAVDPKYLTAPEPSETTRPADPGDPPSSAPETSEVTIEGYTVKDDKLTVSFWGGVCSEYSASADEKNGEVTVTVTEKPSGKVCILIAKAMERTVDLDKPLGDREVVDTKGEEIPKGSLKDRLPDDQPAQ</sequence>
<organism evidence="2 3">
    <name type="scientific">Streptomyces phyllanthi</name>
    <dbReference type="NCBI Taxonomy" id="1803180"/>
    <lineage>
        <taxon>Bacteria</taxon>
        <taxon>Bacillati</taxon>
        <taxon>Actinomycetota</taxon>
        <taxon>Actinomycetes</taxon>
        <taxon>Kitasatosporales</taxon>
        <taxon>Streptomycetaceae</taxon>
        <taxon>Streptomyces</taxon>
    </lineage>
</organism>
<reference evidence="2 3" key="1">
    <citation type="submission" date="2019-07" db="EMBL/GenBank/DDBJ databases">
        <title>New species of Amycolatopsis and Streptomyces.</title>
        <authorList>
            <person name="Duangmal K."/>
            <person name="Teo W.F.A."/>
            <person name="Lipun K."/>
        </authorList>
    </citation>
    <scope>NUCLEOTIDE SEQUENCE [LARGE SCALE GENOMIC DNA]</scope>
    <source>
        <strain evidence="2 3">TISTR 2346</strain>
    </source>
</reference>
<evidence type="ECO:0000313" key="3">
    <source>
        <dbReference type="Proteomes" id="UP000326979"/>
    </source>
</evidence>
<feature type="region of interest" description="Disordered" evidence="1">
    <location>
        <begin position="465"/>
        <end position="497"/>
    </location>
</feature>
<evidence type="ECO:0000256" key="1">
    <source>
        <dbReference type="SAM" id="MobiDB-lite"/>
    </source>
</evidence>
<accession>A0A5N8WIT6</accession>